<dbReference type="AlphaFoldDB" id="X0S4M1"/>
<dbReference type="EMBL" id="BARS01002996">
    <property type="protein sequence ID" value="GAF75988.1"/>
    <property type="molecule type" value="Genomic_DNA"/>
</dbReference>
<proteinExistence type="predicted"/>
<feature type="non-terminal residue" evidence="2">
    <location>
        <position position="170"/>
    </location>
</feature>
<organism evidence="2">
    <name type="scientific">marine sediment metagenome</name>
    <dbReference type="NCBI Taxonomy" id="412755"/>
    <lineage>
        <taxon>unclassified sequences</taxon>
        <taxon>metagenomes</taxon>
        <taxon>ecological metagenomes</taxon>
    </lineage>
</organism>
<feature type="transmembrane region" description="Helical" evidence="1">
    <location>
        <begin position="12"/>
        <end position="36"/>
    </location>
</feature>
<evidence type="ECO:0000313" key="2">
    <source>
        <dbReference type="EMBL" id="GAF75988.1"/>
    </source>
</evidence>
<reference evidence="2" key="1">
    <citation type="journal article" date="2014" name="Front. Microbiol.">
        <title>High frequency of phylogenetically diverse reductive dehalogenase-homologous genes in deep subseafloor sedimentary metagenomes.</title>
        <authorList>
            <person name="Kawai M."/>
            <person name="Futagami T."/>
            <person name="Toyoda A."/>
            <person name="Takaki Y."/>
            <person name="Nishi S."/>
            <person name="Hori S."/>
            <person name="Arai W."/>
            <person name="Tsubouchi T."/>
            <person name="Morono Y."/>
            <person name="Uchiyama I."/>
            <person name="Ito T."/>
            <person name="Fujiyama A."/>
            <person name="Inagaki F."/>
            <person name="Takami H."/>
        </authorList>
    </citation>
    <scope>NUCLEOTIDE SEQUENCE</scope>
    <source>
        <strain evidence="2">Expedition CK06-06</strain>
    </source>
</reference>
<keyword evidence="1" id="KW-0812">Transmembrane</keyword>
<gene>
    <name evidence="2" type="ORF">S01H1_05765</name>
</gene>
<keyword evidence="1" id="KW-1133">Transmembrane helix</keyword>
<accession>X0S4M1</accession>
<keyword evidence="1" id="KW-0472">Membrane</keyword>
<evidence type="ECO:0000256" key="1">
    <source>
        <dbReference type="SAM" id="Phobius"/>
    </source>
</evidence>
<name>X0S4M1_9ZZZZ</name>
<comment type="caution">
    <text evidence="2">The sequence shown here is derived from an EMBL/GenBank/DDBJ whole genome shotgun (WGS) entry which is preliminary data.</text>
</comment>
<protein>
    <submittedName>
        <fullName evidence="2">Uncharacterized protein</fullName>
    </submittedName>
</protein>
<sequence length="170" mass="18135">MNWETAEKRKCLPHIGVTIALVSAVCLGSGCGTWIWGVGTDGISCWDFNGNRVNDPEEDINGDGVFDALDCQGPPGLDGLDGPIGPAAPIAPVSGDEPEFFDIFIDDFFAAEATSIGDLPVGSAYISEPVLGAESPIARPFVETVAFRFPIPDGFTAENDVTMRIFFYRT</sequence>